<dbReference type="GO" id="GO:0044571">
    <property type="term" value="P:[2Fe-2S] cluster assembly"/>
    <property type="evidence" value="ECO:0007669"/>
    <property type="project" value="InterPro"/>
</dbReference>
<dbReference type="InterPro" id="IPR001623">
    <property type="entry name" value="DnaJ_domain"/>
</dbReference>
<dbReference type="Gene3D" id="1.20.1280.20">
    <property type="entry name" value="HscB, C-terminal domain"/>
    <property type="match status" value="1"/>
</dbReference>
<keyword evidence="5" id="KW-1185">Reference proteome</keyword>
<sequence length="295" mass="34080">MGFTERPPSSREINDSCARTLRLRSRPLIWILRNNRDVSDAPKFANSLKVGINTGAYVRQTQQSFQPRLIAVQLKPEAMDPGNNRDIESKCWKCGHSFSSPITLECNSCNVVQPLADKVNFFQLFQSPQTFNFDVKKASDTFKDLQRKYHPDRFSNRSKEEQIISKMSSSTINNAYNILKDPQQRARYMLVLNGSDFDEEATIEDNNLLLEIMEKREAIESEAEEVGDIMQSPPETSEVVEQIARENTREIEDCLERISKGFESHDIQRVKEQVVKLQYLARIDEAARKRLRENE</sequence>
<dbReference type="PANTHER" id="PTHR14021">
    <property type="entry name" value="IRON-SULFUR CLUSTER CO-CHAPERONE PROTEIN HSCB"/>
    <property type="match status" value="1"/>
</dbReference>
<dbReference type="InParanoid" id="A0A2P6NVT6"/>
<keyword evidence="2" id="KW-0143">Chaperone</keyword>
<dbReference type="OrthoDB" id="448954at2759"/>
<evidence type="ECO:0000313" key="5">
    <source>
        <dbReference type="Proteomes" id="UP000241769"/>
    </source>
</evidence>
<feature type="domain" description="J" evidence="3">
    <location>
        <begin position="120"/>
        <end position="192"/>
    </location>
</feature>
<evidence type="ECO:0000259" key="3">
    <source>
        <dbReference type="PROSITE" id="PS50076"/>
    </source>
</evidence>
<dbReference type="GO" id="GO:0005739">
    <property type="term" value="C:mitochondrion"/>
    <property type="evidence" value="ECO:0007669"/>
    <property type="project" value="TreeGrafter"/>
</dbReference>
<dbReference type="PROSITE" id="PS50076">
    <property type="entry name" value="DNAJ_2"/>
    <property type="match status" value="1"/>
</dbReference>
<dbReference type="GO" id="GO:0001671">
    <property type="term" value="F:ATPase activator activity"/>
    <property type="evidence" value="ECO:0007669"/>
    <property type="project" value="InterPro"/>
</dbReference>
<dbReference type="GO" id="GO:0051087">
    <property type="term" value="F:protein-folding chaperone binding"/>
    <property type="evidence" value="ECO:0007669"/>
    <property type="project" value="InterPro"/>
</dbReference>
<name>A0A2P6NVT6_9EUKA</name>
<dbReference type="InterPro" id="IPR009073">
    <property type="entry name" value="HscB_oligo_C"/>
</dbReference>
<dbReference type="AlphaFoldDB" id="A0A2P6NVT6"/>
<dbReference type="Gene3D" id="1.10.287.110">
    <property type="entry name" value="DnaJ domain"/>
    <property type="match status" value="1"/>
</dbReference>
<proteinExistence type="inferred from homology"/>
<dbReference type="NCBIfam" id="TIGR00714">
    <property type="entry name" value="hscB"/>
    <property type="match status" value="1"/>
</dbReference>
<evidence type="ECO:0000256" key="2">
    <source>
        <dbReference type="ARBA" id="ARBA00023186"/>
    </source>
</evidence>
<dbReference type="SMART" id="SM00271">
    <property type="entry name" value="DnaJ"/>
    <property type="match status" value="1"/>
</dbReference>
<dbReference type="HAMAP" id="MF_00682">
    <property type="entry name" value="HscB"/>
    <property type="match status" value="1"/>
</dbReference>
<dbReference type="GO" id="GO:0051259">
    <property type="term" value="P:protein complex oligomerization"/>
    <property type="evidence" value="ECO:0007669"/>
    <property type="project" value="InterPro"/>
</dbReference>
<evidence type="ECO:0000256" key="1">
    <source>
        <dbReference type="ARBA" id="ARBA00010476"/>
    </source>
</evidence>
<dbReference type="CDD" id="cd06257">
    <property type="entry name" value="DnaJ"/>
    <property type="match status" value="1"/>
</dbReference>
<protein>
    <recommendedName>
        <fullName evidence="3">J domain-containing protein</fullName>
    </recommendedName>
</protein>
<dbReference type="InterPro" id="IPR036869">
    <property type="entry name" value="J_dom_sf"/>
</dbReference>
<organism evidence="4 5">
    <name type="scientific">Planoprotostelium fungivorum</name>
    <dbReference type="NCBI Taxonomy" id="1890364"/>
    <lineage>
        <taxon>Eukaryota</taxon>
        <taxon>Amoebozoa</taxon>
        <taxon>Evosea</taxon>
        <taxon>Variosea</taxon>
        <taxon>Cavosteliida</taxon>
        <taxon>Cavosteliaceae</taxon>
        <taxon>Planoprotostelium</taxon>
    </lineage>
</organism>
<comment type="caution">
    <text evidence="4">The sequence shown here is derived from an EMBL/GenBank/DDBJ whole genome shotgun (WGS) entry which is preliminary data.</text>
</comment>
<dbReference type="FunCoup" id="A0A2P6NVT6">
    <property type="interactions" value="71"/>
</dbReference>
<dbReference type="Proteomes" id="UP000241769">
    <property type="component" value="Unassembled WGS sequence"/>
</dbReference>
<dbReference type="EMBL" id="MDYQ01000014">
    <property type="protein sequence ID" value="PRP88081.1"/>
    <property type="molecule type" value="Genomic_DNA"/>
</dbReference>
<dbReference type="SUPFAM" id="SSF47144">
    <property type="entry name" value="HSC20 (HSCB), C-terminal oligomerisation domain"/>
    <property type="match status" value="1"/>
</dbReference>
<dbReference type="STRING" id="1890364.A0A2P6NVT6"/>
<dbReference type="PANTHER" id="PTHR14021:SF15">
    <property type="entry name" value="IRON-SULFUR CLUSTER CO-CHAPERONE PROTEIN HSCB"/>
    <property type="match status" value="1"/>
</dbReference>
<dbReference type="SUPFAM" id="SSF46565">
    <property type="entry name" value="Chaperone J-domain"/>
    <property type="match status" value="1"/>
</dbReference>
<comment type="similarity">
    <text evidence="1">Belongs to the HscB family.</text>
</comment>
<accession>A0A2P6NVT6</accession>
<reference evidence="4 5" key="1">
    <citation type="journal article" date="2018" name="Genome Biol. Evol.">
        <title>Multiple Roots of Fruiting Body Formation in Amoebozoa.</title>
        <authorList>
            <person name="Hillmann F."/>
            <person name="Forbes G."/>
            <person name="Novohradska S."/>
            <person name="Ferling I."/>
            <person name="Riege K."/>
            <person name="Groth M."/>
            <person name="Westermann M."/>
            <person name="Marz M."/>
            <person name="Spaller T."/>
            <person name="Winckler T."/>
            <person name="Schaap P."/>
            <person name="Glockner G."/>
        </authorList>
    </citation>
    <scope>NUCLEOTIDE SEQUENCE [LARGE SCALE GENOMIC DNA]</scope>
    <source>
        <strain evidence="4 5">Jena</strain>
    </source>
</reference>
<gene>
    <name evidence="4" type="ORF">PROFUN_04172</name>
</gene>
<dbReference type="InterPro" id="IPR004640">
    <property type="entry name" value="HscB"/>
</dbReference>
<evidence type="ECO:0000313" key="4">
    <source>
        <dbReference type="EMBL" id="PRP88081.1"/>
    </source>
</evidence>
<dbReference type="InterPro" id="IPR036386">
    <property type="entry name" value="HscB_C_sf"/>
</dbReference>
<dbReference type="Pfam" id="PF00226">
    <property type="entry name" value="DnaJ"/>
    <property type="match status" value="1"/>
</dbReference>
<dbReference type="Pfam" id="PF07743">
    <property type="entry name" value="HSCB_C"/>
    <property type="match status" value="1"/>
</dbReference>